<dbReference type="Proteomes" id="UP001320706">
    <property type="component" value="Unassembled WGS sequence"/>
</dbReference>
<accession>A0ACC3S5P0</accession>
<gene>
    <name evidence="1" type="primary">COX19</name>
    <name evidence="1" type="ORF">M8818_006799</name>
</gene>
<evidence type="ECO:0000313" key="1">
    <source>
        <dbReference type="EMBL" id="KAK8196634.1"/>
    </source>
</evidence>
<sequence length="222" mass="24774">MSTFGGPGGRQVIAKPSPPERGSFPLDHDAECQPIMKLYLRCLRNAKGVNEHECRMLSKQYLQCRMERNLMAPDEMKNLGYAEDNAATPPTPEAAVAGHTKTIGEAKKGARTNGAVDEEQQGASIQRNHHEYLYGERFLSYTRRPNLTVVGLAMTSFTLQYMPCSPYGWRTLASLALRDCFGVDSAKLNGTDEHEHPLSDRFIGQTFDDKIESNVQHPESNQ</sequence>
<reference evidence="1" key="1">
    <citation type="submission" date="2024-02" db="EMBL/GenBank/DDBJ databases">
        <title>Metagenome Assembled Genome of Zalaria obscura JY119.</title>
        <authorList>
            <person name="Vighnesh L."/>
            <person name="Jagadeeshwari U."/>
            <person name="Venkata Ramana C."/>
            <person name="Sasikala C."/>
        </authorList>
    </citation>
    <scope>NUCLEOTIDE SEQUENCE</scope>
    <source>
        <strain evidence="1">JY119</strain>
    </source>
</reference>
<evidence type="ECO:0000313" key="2">
    <source>
        <dbReference type="Proteomes" id="UP001320706"/>
    </source>
</evidence>
<comment type="caution">
    <text evidence="1">The sequence shown here is derived from an EMBL/GenBank/DDBJ whole genome shotgun (WGS) entry which is preliminary data.</text>
</comment>
<dbReference type="EMBL" id="JAMKPW020000041">
    <property type="protein sequence ID" value="KAK8196634.1"/>
    <property type="molecule type" value="Genomic_DNA"/>
</dbReference>
<protein>
    <submittedName>
        <fullName evidence="1">Cytochrome c oxidase assembly protein cox19</fullName>
    </submittedName>
</protein>
<name>A0ACC3S5P0_9PEZI</name>
<organism evidence="1 2">
    <name type="scientific">Zalaria obscura</name>
    <dbReference type="NCBI Taxonomy" id="2024903"/>
    <lineage>
        <taxon>Eukaryota</taxon>
        <taxon>Fungi</taxon>
        <taxon>Dikarya</taxon>
        <taxon>Ascomycota</taxon>
        <taxon>Pezizomycotina</taxon>
        <taxon>Dothideomycetes</taxon>
        <taxon>Dothideomycetidae</taxon>
        <taxon>Dothideales</taxon>
        <taxon>Zalariaceae</taxon>
        <taxon>Zalaria</taxon>
    </lineage>
</organism>
<proteinExistence type="predicted"/>
<keyword evidence="2" id="KW-1185">Reference proteome</keyword>